<protein>
    <submittedName>
        <fullName evidence="4">Choloylglycine hydrolase</fullName>
    </submittedName>
</protein>
<dbReference type="Gene3D" id="3.60.60.10">
    <property type="entry name" value="Penicillin V Acylase, Chain A"/>
    <property type="match status" value="1"/>
</dbReference>
<keyword evidence="2 4" id="KW-0378">Hydrolase</keyword>
<organism evidence="4 5">
    <name type="scientific">Ruegeria profundi</name>
    <dbReference type="NCBI Taxonomy" id="1685378"/>
    <lineage>
        <taxon>Bacteria</taxon>
        <taxon>Pseudomonadati</taxon>
        <taxon>Pseudomonadota</taxon>
        <taxon>Alphaproteobacteria</taxon>
        <taxon>Rhodobacterales</taxon>
        <taxon>Roseobacteraceae</taxon>
        <taxon>Ruegeria</taxon>
    </lineage>
</organism>
<accession>A0A0X3TBY0</accession>
<gene>
    <name evidence="4" type="ORF">AVO44_20175</name>
</gene>
<feature type="domain" description="Choloylglycine hydrolase/NAAA C-terminal" evidence="3">
    <location>
        <begin position="1"/>
        <end position="271"/>
    </location>
</feature>
<dbReference type="InterPro" id="IPR052193">
    <property type="entry name" value="Peptidase_C59"/>
</dbReference>
<keyword evidence="5" id="KW-1185">Reference proteome</keyword>
<dbReference type="AlphaFoldDB" id="A0A0X3TBY0"/>
<evidence type="ECO:0000259" key="3">
    <source>
        <dbReference type="Pfam" id="PF02275"/>
    </source>
</evidence>
<evidence type="ECO:0000256" key="2">
    <source>
        <dbReference type="ARBA" id="ARBA00022801"/>
    </source>
</evidence>
<evidence type="ECO:0000256" key="1">
    <source>
        <dbReference type="ARBA" id="ARBA00006625"/>
    </source>
</evidence>
<reference evidence="5" key="1">
    <citation type="submission" date="2015-12" db="EMBL/GenBank/DDBJ databases">
        <authorList>
            <person name="Zhang G."/>
            <person name="Stingl U."/>
        </authorList>
    </citation>
    <scope>NUCLEOTIDE SEQUENCE [LARGE SCALE GENOMIC DNA]</scope>
    <source>
        <strain evidence="5">ZGT108</strain>
    </source>
</reference>
<dbReference type="PANTHER" id="PTHR35527">
    <property type="entry name" value="CHOLOYLGLYCINE HYDROLASE"/>
    <property type="match status" value="1"/>
</dbReference>
<dbReference type="STRING" id="1685378.AVO44_20175"/>
<name>A0A0X3TBY0_9RHOB</name>
<evidence type="ECO:0000313" key="4">
    <source>
        <dbReference type="EMBL" id="KUJ73297.1"/>
    </source>
</evidence>
<dbReference type="Pfam" id="PF02275">
    <property type="entry name" value="CBAH"/>
    <property type="match status" value="1"/>
</dbReference>
<dbReference type="GO" id="GO:0016787">
    <property type="term" value="F:hydrolase activity"/>
    <property type="evidence" value="ECO:0007669"/>
    <property type="project" value="UniProtKB-KW"/>
</dbReference>
<proteinExistence type="inferred from homology"/>
<evidence type="ECO:0000313" key="5">
    <source>
        <dbReference type="Proteomes" id="UP000053690"/>
    </source>
</evidence>
<dbReference type="InterPro" id="IPR029055">
    <property type="entry name" value="Ntn_hydrolases_N"/>
</dbReference>
<dbReference type="InterPro" id="IPR029132">
    <property type="entry name" value="CBAH/NAAA_C"/>
</dbReference>
<dbReference type="SUPFAM" id="SSF56235">
    <property type="entry name" value="N-terminal nucleophile aminohydrolases (Ntn hydrolases)"/>
    <property type="match status" value="1"/>
</dbReference>
<comment type="caution">
    <text evidence="4">The sequence shown here is derived from an EMBL/GenBank/DDBJ whole genome shotgun (WGS) entry which is preliminary data.</text>
</comment>
<dbReference type="EMBL" id="LQBP01000019">
    <property type="protein sequence ID" value="KUJ73297.1"/>
    <property type="molecule type" value="Genomic_DNA"/>
</dbReference>
<dbReference type="PANTHER" id="PTHR35527:SF2">
    <property type="entry name" value="HYDROLASE"/>
    <property type="match status" value="1"/>
</dbReference>
<comment type="similarity">
    <text evidence="1">Belongs to the peptidase C59 family.</text>
</comment>
<sequence>MDWTTEQRNKLHVFPRGIEMNGMVPENPLQWTSKYGSVAVSTYDCCTLDGMNEAGLGVSSLYLAEATYGERDPSIPGLCSSVHVQYYLDNFATVAEAVAASKSFQVQPMLMVHQGLDAKSPLHVTLADKSGDSAIIEIFDGEVSIHHGKDVTVVTNSPPYEQQLEYLKQFKGLGGDKPLPGSFEANDRFVRGAYYLTQLPNPPKHYQAAVAGILSVMRSQATPLGANDPVRPNVAATIYQSVADLTNLRYYHNVTDMPNLVWIDLKNQDLEEGAQIKTFDLYEDREAAGEVSGKFHPSPPVAWQMAGTRIPM</sequence>
<dbReference type="Proteomes" id="UP000053690">
    <property type="component" value="Unassembled WGS sequence"/>
</dbReference>